<dbReference type="OrthoDB" id="7376558at2"/>
<keyword evidence="3" id="KW-1185">Reference proteome</keyword>
<sequence length="127" mass="14102">MRLHRTLNILLDNQLLWRVLFTASLMLIAWLGFTSQPYPIPSSASDKVNHFLAFAELAFLARLGWPTIGLRVPFVVLTGFGLALELGQAMTPWRQFSLYDLGADMMGILAGFGLVAAVLRLMPGRPE</sequence>
<dbReference type="PANTHER" id="PTHR28008:SF1">
    <property type="entry name" value="DOMAIN PROTEIN, PUTATIVE (AFU_ORTHOLOGUE AFUA_3G10980)-RELATED"/>
    <property type="match status" value="1"/>
</dbReference>
<evidence type="ECO:0000256" key="1">
    <source>
        <dbReference type="SAM" id="Phobius"/>
    </source>
</evidence>
<keyword evidence="1" id="KW-0472">Membrane</keyword>
<dbReference type="EMBL" id="FOYW01000003">
    <property type="protein sequence ID" value="SFR81394.1"/>
    <property type="molecule type" value="Genomic_DNA"/>
</dbReference>
<protein>
    <recommendedName>
        <fullName evidence="4">VanZ like family protein</fullName>
    </recommendedName>
</protein>
<gene>
    <name evidence="2" type="ORF">SAMN05216203_3173</name>
</gene>
<name>A0A1I6JQZ9_9GAMM</name>
<feature type="transmembrane region" description="Helical" evidence="1">
    <location>
        <begin position="105"/>
        <end position="122"/>
    </location>
</feature>
<feature type="transmembrane region" description="Helical" evidence="1">
    <location>
        <begin position="15"/>
        <end position="33"/>
    </location>
</feature>
<evidence type="ECO:0000313" key="3">
    <source>
        <dbReference type="Proteomes" id="UP000198644"/>
    </source>
</evidence>
<proteinExistence type="predicted"/>
<organism evidence="2 3">
    <name type="scientific">Marinobacter daqiaonensis</name>
    <dbReference type="NCBI Taxonomy" id="650891"/>
    <lineage>
        <taxon>Bacteria</taxon>
        <taxon>Pseudomonadati</taxon>
        <taxon>Pseudomonadota</taxon>
        <taxon>Gammaproteobacteria</taxon>
        <taxon>Pseudomonadales</taxon>
        <taxon>Marinobacteraceae</taxon>
        <taxon>Marinobacter</taxon>
    </lineage>
</organism>
<evidence type="ECO:0000313" key="2">
    <source>
        <dbReference type="EMBL" id="SFR81394.1"/>
    </source>
</evidence>
<reference evidence="2 3" key="1">
    <citation type="submission" date="2016-10" db="EMBL/GenBank/DDBJ databases">
        <authorList>
            <person name="de Groot N.N."/>
        </authorList>
    </citation>
    <scope>NUCLEOTIDE SEQUENCE [LARGE SCALE GENOMIC DNA]</scope>
    <source>
        <strain evidence="2 3">CGMCC 1.9167</strain>
    </source>
</reference>
<keyword evidence="1" id="KW-1133">Transmembrane helix</keyword>
<dbReference type="PANTHER" id="PTHR28008">
    <property type="entry name" value="DOMAIN PROTEIN, PUTATIVE (AFU_ORTHOLOGUE AFUA_3G10980)-RELATED"/>
    <property type="match status" value="1"/>
</dbReference>
<dbReference type="AlphaFoldDB" id="A0A1I6JQZ9"/>
<dbReference type="RefSeq" id="WP_139229948.1">
    <property type="nucleotide sequence ID" value="NZ_FOYW01000003.1"/>
</dbReference>
<accession>A0A1I6JQZ9</accession>
<keyword evidence="1" id="KW-0812">Transmembrane</keyword>
<evidence type="ECO:0008006" key="4">
    <source>
        <dbReference type="Google" id="ProtNLM"/>
    </source>
</evidence>
<dbReference type="STRING" id="650891.SAMN05216203_3173"/>
<feature type="transmembrane region" description="Helical" evidence="1">
    <location>
        <begin position="72"/>
        <end position="93"/>
    </location>
</feature>
<dbReference type="Proteomes" id="UP000198644">
    <property type="component" value="Unassembled WGS sequence"/>
</dbReference>